<accession>A0A401GN63</accession>
<evidence type="ECO:0000256" key="2">
    <source>
        <dbReference type="ARBA" id="ARBA00022801"/>
    </source>
</evidence>
<evidence type="ECO:0000256" key="1">
    <source>
        <dbReference type="ARBA" id="ARBA00005953"/>
    </source>
</evidence>
<keyword evidence="5" id="KW-1185">Reference proteome</keyword>
<dbReference type="RefSeq" id="XP_027614594.1">
    <property type="nucleotide sequence ID" value="XM_027758793.1"/>
</dbReference>
<dbReference type="GO" id="GO:0047617">
    <property type="term" value="F:fatty acyl-CoA hydrolase activity"/>
    <property type="evidence" value="ECO:0007669"/>
    <property type="project" value="TreeGrafter"/>
</dbReference>
<dbReference type="Pfam" id="PF03061">
    <property type="entry name" value="4HBT"/>
    <property type="match status" value="1"/>
</dbReference>
<dbReference type="EMBL" id="BFAD01000005">
    <property type="protein sequence ID" value="GBE83681.1"/>
    <property type="molecule type" value="Genomic_DNA"/>
</dbReference>
<dbReference type="PANTHER" id="PTHR31793:SF27">
    <property type="entry name" value="NOVEL THIOESTERASE SUPERFAMILY DOMAIN AND SAPOSIN A-TYPE DOMAIN CONTAINING PROTEIN (0610012H03RIK)"/>
    <property type="match status" value="1"/>
</dbReference>
<dbReference type="OrthoDB" id="2420454at2759"/>
<feature type="domain" description="Thioesterase" evidence="3">
    <location>
        <begin position="69"/>
        <end position="149"/>
    </location>
</feature>
<sequence>MSLTERLSTKTQRRDHVNRRFFRAHGKRSWSLLFATMSAAAADLKARRRADYRYFLTYRSRWSDNDQYAHINNSVYYHLFDSIVNTYLITHCDLSPTASPLIGLVVSSFCYFFSPSSFPDVLDLGLRVSKLGSSSVTYEVGVFQEGEDVPSAVGGYTHVFVDSESRKSAPMADQTRRASPSPTPGAEEIMRLTTRLGEAPDFVFLDIFIGAKYQHFTIMAGQTCSFLYCF</sequence>
<dbReference type="Gene3D" id="3.10.129.10">
    <property type="entry name" value="Hotdog Thioesterase"/>
    <property type="match status" value="1"/>
</dbReference>
<dbReference type="CDD" id="cd00586">
    <property type="entry name" value="4HBT"/>
    <property type="match status" value="1"/>
</dbReference>
<dbReference type="Proteomes" id="UP000287166">
    <property type="component" value="Unassembled WGS sequence"/>
</dbReference>
<dbReference type="FunFam" id="3.10.129.10:FF:000104">
    <property type="entry name" value="Thioesterase family protein (AFU_orthologue AFUA_2G16350)"/>
    <property type="match status" value="1"/>
</dbReference>
<reference evidence="4 5" key="1">
    <citation type="journal article" date="2018" name="Sci. Rep.">
        <title>Genome sequence of the cauliflower mushroom Sparassis crispa (Hanabiratake) and its association with beneficial usage.</title>
        <authorList>
            <person name="Kiyama R."/>
            <person name="Furutani Y."/>
            <person name="Kawaguchi K."/>
            <person name="Nakanishi T."/>
        </authorList>
    </citation>
    <scope>NUCLEOTIDE SEQUENCE [LARGE SCALE GENOMIC DNA]</scope>
</reference>
<dbReference type="InParanoid" id="A0A401GN63"/>
<evidence type="ECO:0000313" key="4">
    <source>
        <dbReference type="EMBL" id="GBE83681.1"/>
    </source>
</evidence>
<evidence type="ECO:0000259" key="3">
    <source>
        <dbReference type="Pfam" id="PF03061"/>
    </source>
</evidence>
<comment type="caution">
    <text evidence="4">The sequence shown here is derived from an EMBL/GenBank/DDBJ whole genome shotgun (WGS) entry which is preliminary data.</text>
</comment>
<dbReference type="AlphaFoldDB" id="A0A401GN63"/>
<dbReference type="GeneID" id="38780598"/>
<organism evidence="4 5">
    <name type="scientific">Sparassis crispa</name>
    <dbReference type="NCBI Taxonomy" id="139825"/>
    <lineage>
        <taxon>Eukaryota</taxon>
        <taxon>Fungi</taxon>
        <taxon>Dikarya</taxon>
        <taxon>Basidiomycota</taxon>
        <taxon>Agaricomycotina</taxon>
        <taxon>Agaricomycetes</taxon>
        <taxon>Polyporales</taxon>
        <taxon>Sparassidaceae</taxon>
        <taxon>Sparassis</taxon>
    </lineage>
</organism>
<protein>
    <recommendedName>
        <fullName evidence="3">Thioesterase domain-containing protein</fullName>
    </recommendedName>
</protein>
<dbReference type="InterPro" id="IPR029069">
    <property type="entry name" value="HotDog_dom_sf"/>
</dbReference>
<dbReference type="InterPro" id="IPR006683">
    <property type="entry name" value="Thioestr_dom"/>
</dbReference>
<dbReference type="PANTHER" id="PTHR31793">
    <property type="entry name" value="4-HYDROXYBENZOYL-COA THIOESTERASE FAMILY MEMBER"/>
    <property type="match status" value="1"/>
</dbReference>
<dbReference type="InterPro" id="IPR050563">
    <property type="entry name" value="4-hydroxybenzoyl-CoA_TE"/>
</dbReference>
<comment type="similarity">
    <text evidence="1">Belongs to the 4-hydroxybenzoyl-CoA thioesterase family.</text>
</comment>
<name>A0A401GN63_9APHY</name>
<dbReference type="SUPFAM" id="SSF54637">
    <property type="entry name" value="Thioesterase/thiol ester dehydrase-isomerase"/>
    <property type="match status" value="1"/>
</dbReference>
<proteinExistence type="inferred from homology"/>
<gene>
    <name evidence="4" type="ORF">SCP_0507360</name>
</gene>
<evidence type="ECO:0000313" key="5">
    <source>
        <dbReference type="Proteomes" id="UP000287166"/>
    </source>
</evidence>
<keyword evidence="2" id="KW-0378">Hydrolase</keyword>
<dbReference type="STRING" id="139825.A0A401GN63"/>